<dbReference type="OMA" id="GYERIHD"/>
<evidence type="ECO:0000313" key="5">
    <source>
        <dbReference type="Proteomes" id="UP000031668"/>
    </source>
</evidence>
<dbReference type="SMART" id="SM00093">
    <property type="entry name" value="SERPIN"/>
    <property type="match status" value="1"/>
</dbReference>
<accession>A0A0C2IPS1</accession>
<evidence type="ECO:0000259" key="3">
    <source>
        <dbReference type="SMART" id="SM00093"/>
    </source>
</evidence>
<dbReference type="OrthoDB" id="9440847at2759"/>
<dbReference type="EMBL" id="JWZT01003175">
    <property type="protein sequence ID" value="KII67479.1"/>
    <property type="molecule type" value="Genomic_DNA"/>
</dbReference>
<proteinExistence type="inferred from homology"/>
<dbReference type="InterPro" id="IPR036186">
    <property type="entry name" value="Serpin_sf"/>
</dbReference>
<evidence type="ECO:0000256" key="1">
    <source>
        <dbReference type="ARBA" id="ARBA00009500"/>
    </source>
</evidence>
<dbReference type="InterPro" id="IPR042178">
    <property type="entry name" value="Serpin_sf_1"/>
</dbReference>
<name>A0A0C2IPS1_THEKT</name>
<dbReference type="GO" id="GO:0004867">
    <property type="term" value="F:serine-type endopeptidase inhibitor activity"/>
    <property type="evidence" value="ECO:0007669"/>
    <property type="project" value="InterPro"/>
</dbReference>
<dbReference type="GO" id="GO:0005615">
    <property type="term" value="C:extracellular space"/>
    <property type="evidence" value="ECO:0007669"/>
    <property type="project" value="InterPro"/>
</dbReference>
<dbReference type="Gene3D" id="3.30.497.10">
    <property type="entry name" value="Antithrombin, subunit I, domain 2"/>
    <property type="match status" value="1"/>
</dbReference>
<dbReference type="CDD" id="cd00172">
    <property type="entry name" value="serpin"/>
    <property type="match status" value="1"/>
</dbReference>
<organism evidence="4 5">
    <name type="scientific">Thelohanellus kitauei</name>
    <name type="common">Myxosporean</name>
    <dbReference type="NCBI Taxonomy" id="669202"/>
    <lineage>
        <taxon>Eukaryota</taxon>
        <taxon>Metazoa</taxon>
        <taxon>Cnidaria</taxon>
        <taxon>Myxozoa</taxon>
        <taxon>Myxosporea</taxon>
        <taxon>Bivalvulida</taxon>
        <taxon>Platysporina</taxon>
        <taxon>Myxobolidae</taxon>
        <taxon>Thelohanellus</taxon>
    </lineage>
</organism>
<feature type="domain" description="Serpin" evidence="3">
    <location>
        <begin position="11"/>
        <end position="327"/>
    </location>
</feature>
<dbReference type="PANTHER" id="PTHR11461:SF211">
    <property type="entry name" value="GH10112P-RELATED"/>
    <property type="match status" value="1"/>
</dbReference>
<evidence type="ECO:0000256" key="2">
    <source>
        <dbReference type="RuleBase" id="RU000411"/>
    </source>
</evidence>
<dbReference type="InterPro" id="IPR000215">
    <property type="entry name" value="Serpin_fam"/>
</dbReference>
<evidence type="ECO:0000313" key="4">
    <source>
        <dbReference type="EMBL" id="KII67479.1"/>
    </source>
</evidence>
<comment type="similarity">
    <text evidence="1 2">Belongs to the serpin family.</text>
</comment>
<dbReference type="PANTHER" id="PTHR11461">
    <property type="entry name" value="SERINE PROTEASE INHIBITOR, SERPIN"/>
    <property type="match status" value="1"/>
</dbReference>
<dbReference type="InterPro" id="IPR042185">
    <property type="entry name" value="Serpin_sf_2"/>
</dbReference>
<sequence>MLVTGVNDFSSRILNQLYASQNSTGNIAFSGISLYLLIGAINFGHQRASYNQLSQFLGEDFEEFNSQESTYAGISWTYLNRLPHQISISTSALFYSCDMLYRYKHVSNLLFTLQKIKVDFSNRVQSLNKINEWIYDNTDGSIVNMFGDSTWSDNTLIFISTLFYRVDWRVNFISTQTYREIFIDDQGQTLVVSMMNMEGYERIHDFQKYNFRILFKPLSRADYYSAIILPRDEYSQDILNDLKFDRFFNYFHQSQSKHIKIKLPKFKILSQNFLVETFKQLGVTDIFDRNHSDFGEMTKENVFVGNLIQIANIIVEMLISVYRHNNLRRQWSSNIFTILTNFT</sequence>
<comment type="caution">
    <text evidence="4">The sequence shown here is derived from an EMBL/GenBank/DDBJ whole genome shotgun (WGS) entry which is preliminary data.</text>
</comment>
<reference evidence="4 5" key="1">
    <citation type="journal article" date="2014" name="Genome Biol. Evol.">
        <title>The genome of the myxosporean Thelohanellus kitauei shows adaptations to nutrient acquisition within its fish host.</title>
        <authorList>
            <person name="Yang Y."/>
            <person name="Xiong J."/>
            <person name="Zhou Z."/>
            <person name="Huo F."/>
            <person name="Miao W."/>
            <person name="Ran C."/>
            <person name="Liu Y."/>
            <person name="Zhang J."/>
            <person name="Feng J."/>
            <person name="Wang M."/>
            <person name="Wang M."/>
            <person name="Wang L."/>
            <person name="Yao B."/>
        </authorList>
    </citation>
    <scope>NUCLEOTIDE SEQUENCE [LARGE SCALE GENOMIC DNA]</scope>
    <source>
        <strain evidence="4">Wuqing</strain>
    </source>
</reference>
<gene>
    <name evidence="4" type="ORF">RF11_04718</name>
</gene>
<dbReference type="AlphaFoldDB" id="A0A0C2IPS1"/>
<dbReference type="Proteomes" id="UP000031668">
    <property type="component" value="Unassembled WGS sequence"/>
</dbReference>
<dbReference type="Gene3D" id="2.30.39.10">
    <property type="entry name" value="Alpha-1-antitrypsin, domain 1"/>
    <property type="match status" value="1"/>
</dbReference>
<protein>
    <submittedName>
        <fullName evidence="4">Serpin I2</fullName>
    </submittedName>
</protein>
<dbReference type="Pfam" id="PF00079">
    <property type="entry name" value="Serpin"/>
    <property type="match status" value="1"/>
</dbReference>
<keyword evidence="5" id="KW-1185">Reference proteome</keyword>
<dbReference type="InterPro" id="IPR023796">
    <property type="entry name" value="Serpin_dom"/>
</dbReference>
<dbReference type="SUPFAM" id="SSF56574">
    <property type="entry name" value="Serpins"/>
    <property type="match status" value="1"/>
</dbReference>